<sequence>MLSDVPAIYPVHVPDDSPVLRGLEMVEIAERDPQLPALYKYIGQHLSHRVKFPSSITYVLLVDPSTEGKEVYDAISDAQEVPSGPIAGLCGLVEVGLGDALLARPIDQDRDPAADALQILVGIKLVRESNAYMGVLLRGGYTQEDIIKMLDDVDAARKTMLGTREERAKTPGKVSFEHHWRAQSLNNAPRCYGMNSMVQQPRQVEGPPAPLKTTDNEADEYQRMVHGYLLATTKLNVAAFEMQGPSALVNSMTKYSCMINSPRLGNKKNAYWGSQQTNCACPQHRSKEKRLDQQMGHFGGPHKDIHDFAAGLTCALCLSDLSDEPGCEPGRLHFLGQGVWVRLEYMTQVFFSGLLRHGGTSPLVPDDQIIEGWETRMLLISYPPTSMITGKARHPYSAIPYQDQPLYLSPEMTGAPLTANGGKKWTNSCHYAGDGWVTMEPESLFNWMARGLLQQGHFAFRQLPSSFKVNIDPELFLKTFTMESNGVRVEAEPWELAPNSMVQEPFSQRHRAVQDALLIENFDHYMRGIPMVKENKYSTWDITTQQPGTRTKTSTGNKGKSKRVADPDAASDVRPSKRGRWDKVAVAHAEYSAASDFPMADRNLSLVWAAMQKKRLSPSECVDQGIGYHDGTGSSADAGPSRLAPEPPSFNDLGEDEIESDVDDENTVLPSRSDSTREVPLSTRISGTYIERAMSTSRSYSPPRVTGPVSPPSAVRPCRRTARTTGKSPAQAAPVSQASAPTSRTCDLSQQDASESTQVIESPTSFVDDDALPQPRTHSRQVVTRGTRTEYIGAPPPHLLCNGTAAAALHADELEHPVGLDLGVCVDLRGTTPRDRSRGACRQQFFSRVLIDGLKLAVEDVLSVDIQDTSNQALRDALDELDCVDALTVDSGKPLSDTQLPQYSASVKNMSLYCSGQAIWINFYRQRTILSESHIFDSIEDLIAGQCTRIVREKSDTAAERNWLARLVKSVRGLLRQGLRVVASSDNFIGAGVIRSIVYTAELGPGGKPSRPRPYEIEKETLFHVRQILHLWMGSTHSFVRQAQTHVASCLQHYFGPGCLLLPSIWPLYQTVPHWLFTHECPKFSNANSFADSLFSVGYLDDLRETLDSVVSSYPEIVGRVDALQEAYLDLYMRTCVHKHGQAASTVKQSNLKKMLHAASRKPDLSHLNATSQVNTNWIHLHLLSWLAAPSKLLQSAVHSTKQERAVVAVVQFLEDSYVVARHLNEGCTSSSAFSPAQHLVLSNTDFYMPLREMARSRRIMGDMLSTDLAGSRAGLFSLQVFRFIHFNTEAFILCPDDLCKVYFESEAEYKGYLDDLVSRFPMKPDGFFCNKKAFGTTIFSRTHDRYSDYWEASQHEDITWPPPRDFATAWKSLRESKNKFAQARKDNANDRDLWEGVGTLCLYMFLADLHAVGLVDSPTTTQVAKIVAELRAGGVSGLEAMGYLDGSHGGKRVEQAFAKFYGDVSGSLSEEQVQRLQWNPITAEHTLCKMLRMLKRDYCTF</sequence>
<name>A0ACB8UC26_9APHY</name>
<keyword evidence="2" id="KW-1185">Reference proteome</keyword>
<dbReference type="EMBL" id="MU274905">
    <property type="protein sequence ID" value="KAI0091806.1"/>
    <property type="molecule type" value="Genomic_DNA"/>
</dbReference>
<organism evidence="1 2">
    <name type="scientific">Irpex rosettiformis</name>
    <dbReference type="NCBI Taxonomy" id="378272"/>
    <lineage>
        <taxon>Eukaryota</taxon>
        <taxon>Fungi</taxon>
        <taxon>Dikarya</taxon>
        <taxon>Basidiomycota</taxon>
        <taxon>Agaricomycotina</taxon>
        <taxon>Agaricomycetes</taxon>
        <taxon>Polyporales</taxon>
        <taxon>Irpicaceae</taxon>
        <taxon>Irpex</taxon>
    </lineage>
</organism>
<accession>A0ACB8UC26</accession>
<proteinExistence type="predicted"/>
<dbReference type="Proteomes" id="UP001055072">
    <property type="component" value="Unassembled WGS sequence"/>
</dbReference>
<evidence type="ECO:0000313" key="1">
    <source>
        <dbReference type="EMBL" id="KAI0091806.1"/>
    </source>
</evidence>
<evidence type="ECO:0000313" key="2">
    <source>
        <dbReference type="Proteomes" id="UP001055072"/>
    </source>
</evidence>
<gene>
    <name evidence="1" type="ORF">BDY19DRAFT_991480</name>
</gene>
<comment type="caution">
    <text evidence="1">The sequence shown here is derived from an EMBL/GenBank/DDBJ whole genome shotgun (WGS) entry which is preliminary data.</text>
</comment>
<reference evidence="1" key="1">
    <citation type="journal article" date="2021" name="Environ. Microbiol.">
        <title>Gene family expansions and transcriptome signatures uncover fungal adaptations to wood decay.</title>
        <authorList>
            <person name="Hage H."/>
            <person name="Miyauchi S."/>
            <person name="Viragh M."/>
            <person name="Drula E."/>
            <person name="Min B."/>
            <person name="Chaduli D."/>
            <person name="Navarro D."/>
            <person name="Favel A."/>
            <person name="Norest M."/>
            <person name="Lesage-Meessen L."/>
            <person name="Balint B."/>
            <person name="Merenyi Z."/>
            <person name="de Eugenio L."/>
            <person name="Morin E."/>
            <person name="Martinez A.T."/>
            <person name="Baldrian P."/>
            <person name="Stursova M."/>
            <person name="Martinez M.J."/>
            <person name="Novotny C."/>
            <person name="Magnuson J.K."/>
            <person name="Spatafora J.W."/>
            <person name="Maurice S."/>
            <person name="Pangilinan J."/>
            <person name="Andreopoulos W."/>
            <person name="LaButti K."/>
            <person name="Hundley H."/>
            <person name="Na H."/>
            <person name="Kuo A."/>
            <person name="Barry K."/>
            <person name="Lipzen A."/>
            <person name="Henrissat B."/>
            <person name="Riley R."/>
            <person name="Ahrendt S."/>
            <person name="Nagy L.G."/>
            <person name="Grigoriev I.V."/>
            <person name="Martin F."/>
            <person name="Rosso M.N."/>
        </authorList>
    </citation>
    <scope>NUCLEOTIDE SEQUENCE</scope>
    <source>
        <strain evidence="1">CBS 384.51</strain>
    </source>
</reference>
<protein>
    <submittedName>
        <fullName evidence="1">Uncharacterized protein</fullName>
    </submittedName>
</protein>